<evidence type="ECO:0000313" key="1">
    <source>
        <dbReference type="EMBL" id="SFR98028.1"/>
    </source>
</evidence>
<accession>A0A1I6L419</accession>
<dbReference type="AlphaFoldDB" id="A0A1I6L419"/>
<dbReference type="RefSeq" id="WP_245778641.1">
    <property type="nucleotide sequence ID" value="NZ_FOZK01000002.1"/>
</dbReference>
<keyword evidence="2" id="KW-1185">Reference proteome</keyword>
<protein>
    <submittedName>
        <fullName evidence="1">Uncharacterized protein</fullName>
    </submittedName>
</protein>
<gene>
    <name evidence="1" type="ORF">SAMN05216559_1960</name>
</gene>
<dbReference type="Proteomes" id="UP000199062">
    <property type="component" value="Unassembled WGS sequence"/>
</dbReference>
<proteinExistence type="predicted"/>
<name>A0A1I6L419_9EURY</name>
<sequence>MSDRIEIDLLVGKDASPSSLEPLRRYVNEQAGFEADWGRDDECLYMIGQRDAGSFGVDLMYHEPDSSWYTLPAEVAVAMDVSEDDLVGHEDGHARIELLLSMVEMVHAAVDARYAYGFDTNHVGSVGEDWGLDKPMTDESLAENRIAEISWLMLFGPEMVAEYGREWLLQAPAWERRELDDGGIMLVASPDPTDYETFTDGREQLREYFGFAE</sequence>
<reference evidence="1 2" key="1">
    <citation type="submission" date="2016-10" db="EMBL/GenBank/DDBJ databases">
        <authorList>
            <person name="de Groot N.N."/>
        </authorList>
    </citation>
    <scope>NUCLEOTIDE SEQUENCE [LARGE SCALE GENOMIC DNA]</scope>
    <source>
        <strain evidence="1 2">CGMCC 1.10457</strain>
    </source>
</reference>
<organism evidence="1 2">
    <name type="scientific">Halomicrobium zhouii</name>
    <dbReference type="NCBI Taxonomy" id="767519"/>
    <lineage>
        <taxon>Archaea</taxon>
        <taxon>Methanobacteriati</taxon>
        <taxon>Methanobacteriota</taxon>
        <taxon>Stenosarchaea group</taxon>
        <taxon>Halobacteria</taxon>
        <taxon>Halobacteriales</taxon>
        <taxon>Haloarculaceae</taxon>
        <taxon>Halomicrobium</taxon>
    </lineage>
</organism>
<dbReference type="STRING" id="767519.SAMN05216559_1960"/>
<dbReference type="EMBL" id="FOZK01000002">
    <property type="protein sequence ID" value="SFR98028.1"/>
    <property type="molecule type" value="Genomic_DNA"/>
</dbReference>
<evidence type="ECO:0000313" key="2">
    <source>
        <dbReference type="Proteomes" id="UP000199062"/>
    </source>
</evidence>